<proteinExistence type="predicted"/>
<organism evidence="2">
    <name type="scientific">Candidatus Methanomethylicus mesodigestus</name>
    <dbReference type="NCBI Taxonomy" id="1867258"/>
    <lineage>
        <taxon>Archaea</taxon>
        <taxon>Thermoproteota</taxon>
        <taxon>Methanosuratincolia</taxon>
        <taxon>Candidatus Methanomethylicales</taxon>
        <taxon>Candidatus Methanomethylicaceae</taxon>
        <taxon>Candidatus Methanomethylicus</taxon>
    </lineage>
</organism>
<evidence type="ECO:0000313" key="2">
    <source>
        <dbReference type="EMBL" id="HFK20271.1"/>
    </source>
</evidence>
<name>A0A7C3IL74_9CREN</name>
<accession>A0A7C3IL74</accession>
<sequence>MGEKQRINSELKGTTLRVYWVVLKKGAEGAGPREVMRDLGLSSPSVAAYHLDKLSNMGLIEKNASGVYVKKENVKAEVFSDFVSVVGMAVPRFFFYSVLFSSMLLFYLILYPPSNTPPSIMTIIFGAVGAAIMWVETYRAWIRRPF</sequence>
<feature type="transmembrane region" description="Helical" evidence="1">
    <location>
        <begin position="117"/>
        <end position="135"/>
    </location>
</feature>
<keyword evidence="1" id="KW-0472">Membrane</keyword>
<gene>
    <name evidence="2" type="ORF">ENS19_03220</name>
</gene>
<reference evidence="2" key="1">
    <citation type="journal article" date="2020" name="mSystems">
        <title>Genome- and Community-Level Interaction Insights into Carbon Utilization and Element Cycling Functions of Hydrothermarchaeota in Hydrothermal Sediment.</title>
        <authorList>
            <person name="Zhou Z."/>
            <person name="Liu Y."/>
            <person name="Xu W."/>
            <person name="Pan J."/>
            <person name="Luo Z.H."/>
            <person name="Li M."/>
        </authorList>
    </citation>
    <scope>NUCLEOTIDE SEQUENCE [LARGE SCALE GENOMIC DNA]</scope>
    <source>
        <strain evidence="2">SpSt-468</strain>
    </source>
</reference>
<dbReference type="AlphaFoldDB" id="A0A7C3IL74"/>
<evidence type="ECO:0008006" key="3">
    <source>
        <dbReference type="Google" id="ProtNLM"/>
    </source>
</evidence>
<keyword evidence="1" id="KW-0812">Transmembrane</keyword>
<dbReference type="EMBL" id="DSTX01000002">
    <property type="protein sequence ID" value="HFK20271.1"/>
    <property type="molecule type" value="Genomic_DNA"/>
</dbReference>
<protein>
    <recommendedName>
        <fullName evidence="3">ArsR family transcriptional regulator</fullName>
    </recommendedName>
</protein>
<feature type="transmembrane region" description="Helical" evidence="1">
    <location>
        <begin position="93"/>
        <end position="111"/>
    </location>
</feature>
<comment type="caution">
    <text evidence="2">The sequence shown here is derived from an EMBL/GenBank/DDBJ whole genome shotgun (WGS) entry which is preliminary data.</text>
</comment>
<evidence type="ECO:0000256" key="1">
    <source>
        <dbReference type="SAM" id="Phobius"/>
    </source>
</evidence>
<keyword evidence="1" id="KW-1133">Transmembrane helix</keyword>